<reference evidence="1" key="1">
    <citation type="submission" date="2020-03" db="EMBL/GenBank/DDBJ databases">
        <title>Hybrid Assembly of Korean Phytophthora infestans isolates.</title>
        <authorList>
            <person name="Prokchorchik M."/>
            <person name="Lee Y."/>
            <person name="Seo J."/>
            <person name="Cho J.-H."/>
            <person name="Park Y.-E."/>
            <person name="Jang D.-C."/>
            <person name="Im J.-S."/>
            <person name="Choi J.-G."/>
            <person name="Park H.-J."/>
            <person name="Lee G.-B."/>
            <person name="Lee Y.-G."/>
            <person name="Hong S.-Y."/>
            <person name="Cho K."/>
            <person name="Sohn K.H."/>
        </authorList>
    </citation>
    <scope>NUCLEOTIDE SEQUENCE</scope>
    <source>
        <strain evidence="1">KR_2_A2</strain>
    </source>
</reference>
<comment type="caution">
    <text evidence="1">The sequence shown here is derived from an EMBL/GenBank/DDBJ whole genome shotgun (WGS) entry which is preliminary data.</text>
</comment>
<dbReference type="AlphaFoldDB" id="A0A8S9TP75"/>
<proteinExistence type="predicted"/>
<protein>
    <submittedName>
        <fullName evidence="1">Uncharacterized protein</fullName>
    </submittedName>
</protein>
<evidence type="ECO:0000313" key="1">
    <source>
        <dbReference type="EMBL" id="KAF4128707.1"/>
    </source>
</evidence>
<name>A0A8S9TP75_PHYIN</name>
<evidence type="ECO:0000313" key="2">
    <source>
        <dbReference type="Proteomes" id="UP000704712"/>
    </source>
</evidence>
<organism evidence="1 2">
    <name type="scientific">Phytophthora infestans</name>
    <name type="common">Potato late blight agent</name>
    <name type="synonym">Botrytis infestans</name>
    <dbReference type="NCBI Taxonomy" id="4787"/>
    <lineage>
        <taxon>Eukaryota</taxon>
        <taxon>Sar</taxon>
        <taxon>Stramenopiles</taxon>
        <taxon>Oomycota</taxon>
        <taxon>Peronosporomycetes</taxon>
        <taxon>Peronosporales</taxon>
        <taxon>Peronosporaceae</taxon>
        <taxon>Phytophthora</taxon>
    </lineage>
</organism>
<dbReference type="EMBL" id="JAACNO010003074">
    <property type="protein sequence ID" value="KAF4128707.1"/>
    <property type="molecule type" value="Genomic_DNA"/>
</dbReference>
<accession>A0A8S9TP75</accession>
<gene>
    <name evidence="1" type="ORF">GN958_ATG22129</name>
</gene>
<dbReference type="Proteomes" id="UP000704712">
    <property type="component" value="Unassembled WGS sequence"/>
</dbReference>
<sequence length="59" mass="6302">MDAVDDTIASAKTPAATAIVQTDIVAVNTTLTTGNNRDSAIICETTLPLHFYIVSKFNF</sequence>